<evidence type="ECO:0000256" key="5">
    <source>
        <dbReference type="ARBA" id="ARBA00023212"/>
    </source>
</evidence>
<dbReference type="OrthoDB" id="10255000at2759"/>
<keyword evidence="2" id="KW-0963">Cytoplasm</keyword>
<dbReference type="GO" id="GO:0005737">
    <property type="term" value="C:cytoplasm"/>
    <property type="evidence" value="ECO:0007669"/>
    <property type="project" value="UniProtKB-ARBA"/>
</dbReference>
<evidence type="ECO:0000313" key="10">
    <source>
        <dbReference type="Proteomes" id="UP000007115"/>
    </source>
</evidence>
<comment type="caution">
    <text evidence="9">The sequence shown here is derived from an EMBL/GenBank/DDBJ whole genome shotgun (WGS) entry which is preliminary data.</text>
</comment>
<feature type="region of interest" description="Disordered" evidence="6">
    <location>
        <begin position="148"/>
        <end position="170"/>
    </location>
</feature>
<dbReference type="GeneID" id="25790466"/>
<feature type="compositionally biased region" description="Basic and acidic residues" evidence="6">
    <location>
        <begin position="441"/>
        <end position="461"/>
    </location>
</feature>
<protein>
    <recommendedName>
        <fullName evidence="11">Centrosomin N-terminal motif 1 domain-containing protein</fullName>
    </recommendedName>
</protein>
<evidence type="ECO:0000256" key="6">
    <source>
        <dbReference type="SAM" id="MobiDB-lite"/>
    </source>
</evidence>
<organism evidence="9 10">
    <name type="scientific">Hypocrea virens (strain Gv29-8 / FGSC 10586)</name>
    <name type="common">Gliocladium virens</name>
    <name type="synonym">Trichoderma virens</name>
    <dbReference type="NCBI Taxonomy" id="413071"/>
    <lineage>
        <taxon>Eukaryota</taxon>
        <taxon>Fungi</taxon>
        <taxon>Dikarya</taxon>
        <taxon>Ascomycota</taxon>
        <taxon>Pezizomycotina</taxon>
        <taxon>Sordariomycetes</taxon>
        <taxon>Hypocreomycetidae</taxon>
        <taxon>Hypocreales</taxon>
        <taxon>Hypocreaceae</taxon>
        <taxon>Trichoderma</taxon>
    </lineage>
</organism>
<proteinExistence type="predicted"/>
<dbReference type="STRING" id="413071.G9MQK6"/>
<dbReference type="Pfam" id="PF10495">
    <property type="entry name" value="PACT_coil_coil"/>
    <property type="match status" value="1"/>
</dbReference>
<comment type="subcellular location">
    <subcellularLocation>
        <location evidence="1">Cytoplasm</location>
        <location evidence="1">Cytoskeleton</location>
        <location evidence="1">Microtubule organizing center</location>
    </subcellularLocation>
</comment>
<dbReference type="InterPro" id="IPR012943">
    <property type="entry name" value="Cnn_1N"/>
</dbReference>
<dbReference type="PANTHER" id="PTHR45615:SF80">
    <property type="entry name" value="GRIP DOMAIN-CONTAINING PROTEIN"/>
    <property type="match status" value="1"/>
</dbReference>
<dbReference type="PANTHER" id="PTHR45615">
    <property type="entry name" value="MYOSIN HEAVY CHAIN, NON-MUSCLE"/>
    <property type="match status" value="1"/>
</dbReference>
<dbReference type="GO" id="GO:0005815">
    <property type="term" value="C:microtubule organizing center"/>
    <property type="evidence" value="ECO:0007669"/>
    <property type="project" value="UniProtKB-SubCell"/>
</dbReference>
<evidence type="ECO:0000313" key="9">
    <source>
        <dbReference type="EMBL" id="EHK23274.1"/>
    </source>
</evidence>
<dbReference type="InParanoid" id="G9MQK6"/>
<reference evidence="9 10" key="1">
    <citation type="journal article" date="2011" name="Genome Biol.">
        <title>Comparative genome sequence analysis underscores mycoparasitism as the ancestral life style of Trichoderma.</title>
        <authorList>
            <person name="Kubicek C.P."/>
            <person name="Herrera-Estrella A."/>
            <person name="Seidl-Seiboth V."/>
            <person name="Martinez D.A."/>
            <person name="Druzhinina I.S."/>
            <person name="Thon M."/>
            <person name="Zeilinger S."/>
            <person name="Casas-Flores S."/>
            <person name="Horwitz B.A."/>
            <person name="Mukherjee P.K."/>
            <person name="Mukherjee M."/>
            <person name="Kredics L."/>
            <person name="Alcaraz L.D."/>
            <person name="Aerts A."/>
            <person name="Antal Z."/>
            <person name="Atanasova L."/>
            <person name="Cervantes-Badillo M.G."/>
            <person name="Challacombe J."/>
            <person name="Chertkov O."/>
            <person name="McCluskey K."/>
            <person name="Coulpier F."/>
            <person name="Deshpande N."/>
            <person name="von Doehren H."/>
            <person name="Ebbole D.J."/>
            <person name="Esquivel-Naranjo E.U."/>
            <person name="Fekete E."/>
            <person name="Flipphi M."/>
            <person name="Glaser F."/>
            <person name="Gomez-Rodriguez E.Y."/>
            <person name="Gruber S."/>
            <person name="Han C."/>
            <person name="Henrissat B."/>
            <person name="Hermosa R."/>
            <person name="Hernandez-Onate M."/>
            <person name="Karaffa L."/>
            <person name="Kosti I."/>
            <person name="Le Crom S."/>
            <person name="Lindquist E."/>
            <person name="Lucas S."/>
            <person name="Luebeck M."/>
            <person name="Luebeck P.S."/>
            <person name="Margeot A."/>
            <person name="Metz B."/>
            <person name="Misra M."/>
            <person name="Nevalainen H."/>
            <person name="Omann M."/>
            <person name="Packer N."/>
            <person name="Perrone G."/>
            <person name="Uresti-Rivera E.E."/>
            <person name="Salamov A."/>
            <person name="Schmoll M."/>
            <person name="Seiboth B."/>
            <person name="Shapiro H."/>
            <person name="Sukno S."/>
            <person name="Tamayo-Ramos J.A."/>
            <person name="Tisch D."/>
            <person name="Wiest A."/>
            <person name="Wilkinson H.H."/>
            <person name="Zhang M."/>
            <person name="Coutinho P.M."/>
            <person name="Kenerley C.M."/>
            <person name="Monte E."/>
            <person name="Baker S.E."/>
            <person name="Grigoriev I.V."/>
        </authorList>
    </citation>
    <scope>NUCLEOTIDE SEQUENCE [LARGE SCALE GENOMIC DNA]</scope>
    <source>
        <strain evidence="10">Gv29-8 / FGSC 10586</strain>
    </source>
</reference>
<evidence type="ECO:0008006" key="11">
    <source>
        <dbReference type="Google" id="ProtNLM"/>
    </source>
</evidence>
<dbReference type="Proteomes" id="UP000007115">
    <property type="component" value="Unassembled WGS sequence"/>
</dbReference>
<dbReference type="AlphaFoldDB" id="G9MQK6"/>
<feature type="domain" description="Centrosomin N-terminal motif 1" evidence="7">
    <location>
        <begin position="175"/>
        <end position="246"/>
    </location>
</feature>
<dbReference type="HOGENOM" id="CLU_331508_0_0_1"/>
<evidence type="ECO:0000259" key="8">
    <source>
        <dbReference type="Pfam" id="PF10495"/>
    </source>
</evidence>
<feature type="region of interest" description="Disordered" evidence="6">
    <location>
        <begin position="613"/>
        <end position="637"/>
    </location>
</feature>
<name>G9MQK6_HYPVG</name>
<dbReference type="eggNOG" id="ENOG502R0AV">
    <property type="taxonomic scope" value="Eukaryota"/>
</dbReference>
<keyword evidence="5" id="KW-0206">Cytoskeleton</keyword>
<dbReference type="RefSeq" id="XP_013957508.1">
    <property type="nucleotide sequence ID" value="XM_014102033.1"/>
</dbReference>
<dbReference type="InterPro" id="IPR019528">
    <property type="entry name" value="PACT_domain"/>
</dbReference>
<dbReference type="EMBL" id="ABDF02000005">
    <property type="protein sequence ID" value="EHK23274.1"/>
    <property type="molecule type" value="Genomic_DNA"/>
</dbReference>
<accession>G9MQK6</accession>
<feature type="compositionally biased region" description="Basic residues" evidence="6">
    <location>
        <begin position="52"/>
        <end position="66"/>
    </location>
</feature>
<feature type="region of interest" description="Disordered" evidence="6">
    <location>
        <begin position="52"/>
        <end position="86"/>
    </location>
</feature>
<dbReference type="VEuPathDB" id="FungiDB:TRIVIDRAFT_208741"/>
<sequence length="864" mass="98246">MAHQGFGGILDTPRSNAGDATYLSRLPDISDISPEASFIAPDKDDDLLQRLRNGRRTGFRTPRRKGPLADRPNLPSNIGGGEFTPLLKSATMNSTRRNGKENNAAATTTPVALRTIDEDEMTPMPQMDFSAYSARNASYLDTPQVLASSISSTPLGPPPRRDGDMGPLQDGKQLSLREQENVIDKLEKENFGLKLKIQFLNDALMKAGPGYNEAALKENTELKVEKVTMQRELQRFKKQITTVEQEYVAIEQQAATLLAEVDNLQAANDSLQAANEKLQTANNNLETTVQDLRQKHSGFGNGFGNGFGQSGFGHSGFGFSGFGRTNQDFERQKLEGEVYTLEKMLAEEKKKAGDLQKLEAQAHNLERMLAEEQKKSSEAEDAVRAQYDDEIQRLDDEISTYQAQMSNLKAEIRNLEAEILDLRAVIREKDNLYDNDSTEWETEKRRLESKREQAEEKAAGLQRTVDRLRQAEGSLSNKETRLQEVMQIEADRHRSEEKVLTRQIDDLQEALDTRQGLLTQVRSELSTVRDELRQAKIDYQAQVNRVEELEIRGVAENKASQTIKELQQKLIDFEDEKSAMEDLLEKAEEDAEEMATQHELAMQRLVQKLEKAKRERDAATASRTETNKQSQQLRKSQAEIESLEQEVLQQEKLIENFVASEAALRQKLERTRSERAAYRVSAEKLQKDLQLLKREAQEVQAQRRHRGSADDVLNTIVRAAENTEAQHRQKSSDMMLQMEFMHARWEREAALRKDVSYAKKFVQLQLDVAMACNKAQVRELQKARAYVLQSRHPVVIPELPSSTKSPTTLKAFLVMARFIARMRIAARNWAPQEGARKQLRLDIREKRRDKRLKLLSAVPVEALY</sequence>
<gene>
    <name evidence="9" type="ORF">TRIVIDRAFT_208741</name>
</gene>
<evidence type="ECO:0000256" key="2">
    <source>
        <dbReference type="ARBA" id="ARBA00022490"/>
    </source>
</evidence>
<keyword evidence="10" id="KW-1185">Reference proteome</keyword>
<feature type="domain" description="Pericentrin/AKAP-450 centrosomal targeting" evidence="8">
    <location>
        <begin position="744"/>
        <end position="829"/>
    </location>
</feature>
<keyword evidence="4" id="KW-0175">Coiled coil</keyword>
<feature type="compositionally biased region" description="Polar residues" evidence="6">
    <location>
        <begin position="621"/>
        <end position="635"/>
    </location>
</feature>
<evidence type="ECO:0000256" key="3">
    <source>
        <dbReference type="ARBA" id="ARBA00022553"/>
    </source>
</evidence>
<keyword evidence="3" id="KW-0597">Phosphoprotein</keyword>
<feature type="region of interest" description="Disordered" evidence="6">
    <location>
        <begin position="436"/>
        <end position="461"/>
    </location>
</feature>
<evidence type="ECO:0000259" key="7">
    <source>
        <dbReference type="Pfam" id="PF07989"/>
    </source>
</evidence>
<evidence type="ECO:0000256" key="1">
    <source>
        <dbReference type="ARBA" id="ARBA00004267"/>
    </source>
</evidence>
<dbReference type="Pfam" id="PF07989">
    <property type="entry name" value="Cnn_1N"/>
    <property type="match status" value="1"/>
</dbReference>
<evidence type="ECO:0000256" key="4">
    <source>
        <dbReference type="ARBA" id="ARBA00023054"/>
    </source>
</evidence>
<dbReference type="OMA" id="HYLEDAM"/>